<feature type="binding site" evidence="1">
    <location>
        <begin position="215"/>
        <end position="221"/>
    </location>
    <ligand>
        <name>ATP</name>
        <dbReference type="ChEBI" id="CHEBI:30616"/>
    </ligand>
</feature>
<dbReference type="PIRSF" id="PIRSF038925">
    <property type="entry name" value="AMP-prot_trans"/>
    <property type="match status" value="1"/>
</dbReference>
<dbReference type="Proteomes" id="UP000665026">
    <property type="component" value="Chromosome"/>
</dbReference>
<evidence type="ECO:0000256" key="3">
    <source>
        <dbReference type="PIRSR" id="PIRSR640198-2"/>
    </source>
</evidence>
<organism evidence="5 6">
    <name type="scientific">Cognatishimia activa</name>
    <dbReference type="NCBI Taxonomy" id="1715691"/>
    <lineage>
        <taxon>Bacteria</taxon>
        <taxon>Pseudomonadati</taxon>
        <taxon>Pseudomonadota</taxon>
        <taxon>Alphaproteobacteria</taxon>
        <taxon>Rhodobacterales</taxon>
        <taxon>Paracoccaceae</taxon>
        <taxon>Cognatishimia</taxon>
    </lineage>
</organism>
<feature type="binding site" evidence="1">
    <location>
        <position position="252"/>
    </location>
    <ligand>
        <name>ATP</name>
        <dbReference type="ChEBI" id="CHEBI:30616"/>
    </ligand>
</feature>
<reference evidence="5" key="1">
    <citation type="submission" date="2020-07" db="EMBL/GenBank/DDBJ databases">
        <title>Genome sequences of bacteria associated with the marine, planktonic diatom Thalassiosira profunda strain ECT2AJA-044.</title>
        <authorList>
            <person name="Gargas C.B."/>
            <person name="Roberts W.R."/>
            <person name="Alverson A.J."/>
        </authorList>
    </citation>
    <scope>NUCLEOTIDE SEQUENCE</scope>
    <source>
        <strain evidence="5">ECT2AJA-044</strain>
    </source>
</reference>
<proteinExistence type="predicted"/>
<feature type="domain" description="Fido" evidence="4">
    <location>
        <begin position="126"/>
        <end position="274"/>
    </location>
</feature>
<feature type="binding site" evidence="3">
    <location>
        <begin position="214"/>
        <end position="221"/>
    </location>
    <ligand>
        <name>ATP</name>
        <dbReference type="ChEBI" id="CHEBI:30616"/>
    </ligand>
</feature>
<keyword evidence="1" id="KW-0547">Nucleotide-binding</keyword>
<evidence type="ECO:0000313" key="5">
    <source>
        <dbReference type="EMBL" id="QTN37123.1"/>
    </source>
</evidence>
<dbReference type="SUPFAM" id="SSF140931">
    <property type="entry name" value="Fic-like"/>
    <property type="match status" value="1"/>
</dbReference>
<gene>
    <name evidence="5" type="ORF">HZ995_06355</name>
</gene>
<dbReference type="PROSITE" id="PS51459">
    <property type="entry name" value="FIDO"/>
    <property type="match status" value="1"/>
</dbReference>
<dbReference type="Pfam" id="PF13784">
    <property type="entry name" value="Fic_N"/>
    <property type="match status" value="1"/>
</dbReference>
<dbReference type="InterPro" id="IPR003812">
    <property type="entry name" value="Fido"/>
</dbReference>
<evidence type="ECO:0000256" key="2">
    <source>
        <dbReference type="PIRSR" id="PIRSR640198-1"/>
    </source>
</evidence>
<dbReference type="AlphaFoldDB" id="A0A975I8C7"/>
<protein>
    <submittedName>
        <fullName evidence="5">Fic family protein</fullName>
    </submittedName>
</protein>
<sequence length="377" mass="42449">MRLPIDRYNFDDNVTYHYGEFPPTSLDYEKLFVPMGNACAALARYDQTLQALPNSDFLVTPLRGQEAVVSSRMEGTISTIDEVLRYEADTNDDEAPSNVRLETLEVVLYAAALKRAQQSLSSGYPISEHLIRSAHNTLLGLGRGAQKKPGEYKTEQNYIGDDVSRQISFTPISPEQLEPAMASLMEFTNSGQFPPLLNIALSHVEFEALHPFNDGNGRIGRMLITLALWKKGLISEPHFYISAFFEENKAEYIERMRQVSASGDWTGWCGFFLEAVASQAEQNLKTALAITTLYEDMKDVFREALNSQWTLQAQDFIFKNPIFRNARFTGRSGIPKPTAIRLSRALVEEGLLLELEPAAGNRSALFEFEPLMRIIRT</sequence>
<accession>A0A975I8C7</accession>
<dbReference type="KEGG" id="cact:HZ995_06355"/>
<dbReference type="PANTHER" id="PTHR13504">
    <property type="entry name" value="FIDO DOMAIN-CONTAINING PROTEIN DDB_G0283145"/>
    <property type="match status" value="1"/>
</dbReference>
<dbReference type="RefSeq" id="WP_209357818.1">
    <property type="nucleotide sequence ID" value="NZ_CP060010.1"/>
</dbReference>
<dbReference type="PANTHER" id="PTHR13504:SF38">
    <property type="entry name" value="FIDO DOMAIN-CONTAINING PROTEIN"/>
    <property type="match status" value="1"/>
</dbReference>
<dbReference type="GO" id="GO:0005524">
    <property type="term" value="F:ATP binding"/>
    <property type="evidence" value="ECO:0007669"/>
    <property type="project" value="UniProtKB-KW"/>
</dbReference>
<feature type="binding site" evidence="1">
    <location>
        <position position="74"/>
    </location>
    <ligand>
        <name>ATP</name>
        <dbReference type="ChEBI" id="CHEBI:30616"/>
    </ligand>
</feature>
<evidence type="ECO:0000313" key="6">
    <source>
        <dbReference type="Proteomes" id="UP000665026"/>
    </source>
</evidence>
<dbReference type="InterPro" id="IPR025758">
    <property type="entry name" value="Fic/DOC_N"/>
</dbReference>
<keyword evidence="1" id="KW-0067">ATP-binding</keyword>
<feature type="binding site" evidence="1">
    <location>
        <position position="210"/>
    </location>
    <ligand>
        <name>ATP</name>
        <dbReference type="ChEBI" id="CHEBI:30616"/>
    </ligand>
</feature>
<dbReference type="Gene3D" id="1.10.3290.10">
    <property type="entry name" value="Fido-like domain"/>
    <property type="match status" value="1"/>
</dbReference>
<name>A0A975I8C7_9RHOB</name>
<dbReference type="InterPro" id="IPR026287">
    <property type="entry name" value="SoFic-like"/>
</dbReference>
<dbReference type="EMBL" id="CP060010">
    <property type="protein sequence ID" value="QTN37123.1"/>
    <property type="molecule type" value="Genomic_DNA"/>
</dbReference>
<dbReference type="Pfam" id="PF02661">
    <property type="entry name" value="Fic"/>
    <property type="match status" value="1"/>
</dbReference>
<evidence type="ECO:0000259" key="4">
    <source>
        <dbReference type="PROSITE" id="PS51459"/>
    </source>
</evidence>
<dbReference type="InterPro" id="IPR036597">
    <property type="entry name" value="Fido-like_dom_sf"/>
</dbReference>
<dbReference type="InterPro" id="IPR040198">
    <property type="entry name" value="Fido_containing"/>
</dbReference>
<feature type="active site" evidence="2">
    <location>
        <position position="210"/>
    </location>
</feature>
<evidence type="ECO:0000256" key="1">
    <source>
        <dbReference type="PIRSR" id="PIRSR038925-1"/>
    </source>
</evidence>